<dbReference type="RefSeq" id="WP_151097127.1">
    <property type="nucleotide sequence ID" value="NZ_CP071520.1"/>
</dbReference>
<reference evidence="1 2" key="1">
    <citation type="submission" date="2021-03" db="EMBL/GenBank/DDBJ databases">
        <title>Draft genome sequence of Janthinobacterium sp. strain PLB02 isolated from infected primmorphs (Lubomirskia baicalensis).</title>
        <authorList>
            <person name="Chernogor L.I."/>
            <person name="Belikov S.I."/>
            <person name="Petrushin I.S."/>
        </authorList>
    </citation>
    <scope>NUCLEOTIDE SEQUENCE [LARGE SCALE GENOMIC DNA]</scope>
    <source>
        <strain evidence="1 2">PLB02</strain>
    </source>
</reference>
<gene>
    <name evidence="1" type="ORF">J3P46_26295</name>
</gene>
<accession>A0AAJ4T5D8</accession>
<evidence type="ECO:0000313" key="1">
    <source>
        <dbReference type="EMBL" id="QSX96092.1"/>
    </source>
</evidence>
<sequence length="86" mass="9422">MDDNGKHIRELEKKISALSDALAHLGKGTTLQELLRVIRFPGYTTPAEFTFNVAILDTMLVQANALEKLGQDLLAGAKQVVAMNKQ</sequence>
<organism evidence="1 2">
    <name type="scientific">Janthinobacterium lividum</name>
    <dbReference type="NCBI Taxonomy" id="29581"/>
    <lineage>
        <taxon>Bacteria</taxon>
        <taxon>Pseudomonadati</taxon>
        <taxon>Pseudomonadota</taxon>
        <taxon>Betaproteobacteria</taxon>
        <taxon>Burkholderiales</taxon>
        <taxon>Oxalobacteraceae</taxon>
        <taxon>Janthinobacterium</taxon>
    </lineage>
</organism>
<dbReference type="Proteomes" id="UP000662821">
    <property type="component" value="Chromosome"/>
</dbReference>
<proteinExistence type="predicted"/>
<evidence type="ECO:0000313" key="2">
    <source>
        <dbReference type="Proteomes" id="UP000662821"/>
    </source>
</evidence>
<dbReference type="EMBL" id="CP071520">
    <property type="protein sequence ID" value="QSX96092.1"/>
    <property type="molecule type" value="Genomic_DNA"/>
</dbReference>
<name>A0AAJ4T5D8_9BURK</name>
<protein>
    <submittedName>
        <fullName evidence="1">Uncharacterized protein</fullName>
    </submittedName>
</protein>
<dbReference type="AlphaFoldDB" id="A0AAJ4T5D8"/>